<keyword evidence="3" id="KW-1185">Reference proteome</keyword>
<dbReference type="InterPro" id="IPR029058">
    <property type="entry name" value="AB_hydrolase_fold"/>
</dbReference>
<dbReference type="Gene3D" id="3.40.50.1820">
    <property type="entry name" value="alpha/beta hydrolase"/>
    <property type="match status" value="1"/>
</dbReference>
<dbReference type="Pfam" id="PF12697">
    <property type="entry name" value="Abhydrolase_6"/>
    <property type="match status" value="1"/>
</dbReference>
<dbReference type="EMBL" id="RBWV01000017">
    <property type="protein sequence ID" value="RKS68023.1"/>
    <property type="molecule type" value="Genomic_DNA"/>
</dbReference>
<gene>
    <name evidence="2" type="ORF">CLV35_3930</name>
</gene>
<organism evidence="2 3">
    <name type="scientific">Motilibacter peucedani</name>
    <dbReference type="NCBI Taxonomy" id="598650"/>
    <lineage>
        <taxon>Bacteria</taxon>
        <taxon>Bacillati</taxon>
        <taxon>Actinomycetota</taxon>
        <taxon>Actinomycetes</taxon>
        <taxon>Motilibacterales</taxon>
        <taxon>Motilibacteraceae</taxon>
        <taxon>Motilibacter</taxon>
    </lineage>
</organism>
<evidence type="ECO:0000313" key="2">
    <source>
        <dbReference type="EMBL" id="RKS68023.1"/>
    </source>
</evidence>
<protein>
    <submittedName>
        <fullName evidence="2">Alpha/beta hydrolase family protein</fullName>
    </submittedName>
</protein>
<dbReference type="GO" id="GO:0016787">
    <property type="term" value="F:hydrolase activity"/>
    <property type="evidence" value="ECO:0007669"/>
    <property type="project" value="UniProtKB-KW"/>
</dbReference>
<dbReference type="PANTHER" id="PTHR11614">
    <property type="entry name" value="PHOSPHOLIPASE-RELATED"/>
    <property type="match status" value="1"/>
</dbReference>
<name>A0A420XK65_9ACTN</name>
<dbReference type="SUPFAM" id="SSF53474">
    <property type="entry name" value="alpha/beta-Hydrolases"/>
    <property type="match status" value="1"/>
</dbReference>
<keyword evidence="2" id="KW-0378">Hydrolase</keyword>
<dbReference type="InParanoid" id="A0A420XK65"/>
<accession>A0A420XK65</accession>
<dbReference type="RefSeq" id="WP_231122076.1">
    <property type="nucleotide sequence ID" value="NZ_RBWV01000017.1"/>
</dbReference>
<reference evidence="2 3" key="1">
    <citation type="submission" date="2018-10" db="EMBL/GenBank/DDBJ databases">
        <title>Genomic Encyclopedia of Archaeal and Bacterial Type Strains, Phase II (KMG-II): from individual species to whole genera.</title>
        <authorList>
            <person name="Goeker M."/>
        </authorList>
    </citation>
    <scope>NUCLEOTIDE SEQUENCE [LARGE SCALE GENOMIC DNA]</scope>
    <source>
        <strain evidence="2 3">RP-AC37</strain>
    </source>
</reference>
<sequence length="192" mass="20550">MTAPPAVALVLHGGRERSTEVSRRRHLASLRMVPFAHALRRAGLETCSVRYRVRGWNADASPVADALAALERVREAYASVPVVLVGHSMGGRVALRLAGEPDVAGVVALAPWVPPGEPVRFSPGGRLRVLHGDRDTWTDPAGSRAYVQRAVDAGVDATWEAVPGDGHAMLRRAPLWHRLAVARALECVAVTA</sequence>
<feature type="domain" description="AB hydrolase-1" evidence="1">
    <location>
        <begin position="9"/>
        <end position="175"/>
    </location>
</feature>
<dbReference type="AlphaFoldDB" id="A0A420XK65"/>
<evidence type="ECO:0000313" key="3">
    <source>
        <dbReference type="Proteomes" id="UP000281955"/>
    </source>
</evidence>
<comment type="caution">
    <text evidence="2">The sequence shown here is derived from an EMBL/GenBank/DDBJ whole genome shotgun (WGS) entry which is preliminary data.</text>
</comment>
<dbReference type="InterPro" id="IPR000073">
    <property type="entry name" value="AB_hydrolase_1"/>
</dbReference>
<proteinExistence type="predicted"/>
<dbReference type="Proteomes" id="UP000281955">
    <property type="component" value="Unassembled WGS sequence"/>
</dbReference>
<evidence type="ECO:0000259" key="1">
    <source>
        <dbReference type="Pfam" id="PF12697"/>
    </source>
</evidence>
<dbReference type="InterPro" id="IPR051044">
    <property type="entry name" value="MAG_DAG_Lipase"/>
</dbReference>